<keyword evidence="1" id="KW-1133">Transmembrane helix</keyword>
<dbReference type="Proteomes" id="UP000078546">
    <property type="component" value="Unassembled WGS sequence"/>
</dbReference>
<evidence type="ECO:0000256" key="1">
    <source>
        <dbReference type="SAM" id="Phobius"/>
    </source>
</evidence>
<protein>
    <submittedName>
        <fullName evidence="2">PIR Superfamily Protein</fullName>
    </submittedName>
</protein>
<evidence type="ECO:0000313" key="2">
    <source>
        <dbReference type="EMBL" id="SBS89402.1"/>
    </source>
</evidence>
<evidence type="ECO:0000313" key="3">
    <source>
        <dbReference type="EMBL" id="SBT02856.1"/>
    </source>
</evidence>
<evidence type="ECO:0000313" key="4">
    <source>
        <dbReference type="Proteomes" id="UP000078546"/>
    </source>
</evidence>
<dbReference type="EMBL" id="FLQU01000721">
    <property type="protein sequence ID" value="SBS89402.1"/>
    <property type="molecule type" value="Genomic_DNA"/>
</dbReference>
<dbReference type="Pfam" id="PF05795">
    <property type="entry name" value="Plasmodium_Vir"/>
    <property type="match status" value="2"/>
</dbReference>
<proteinExistence type="predicted"/>
<evidence type="ECO:0000313" key="5">
    <source>
        <dbReference type="Proteomes" id="UP000078560"/>
    </source>
</evidence>
<reference evidence="4 5" key="2">
    <citation type="submission" date="2016-05" db="EMBL/GenBank/DDBJ databases">
        <authorList>
            <person name="Naeem Raeece"/>
        </authorList>
    </citation>
    <scope>NUCLEOTIDE SEQUENCE [LARGE SCALE GENOMIC DNA]</scope>
</reference>
<gene>
    <name evidence="3" type="ORF">POVCU1_081510</name>
    <name evidence="2" type="ORF">POVCU2_0054210</name>
</gene>
<dbReference type="VEuPathDB" id="PlasmoDB:PocGH01_00131700"/>
<reference evidence="2" key="1">
    <citation type="submission" date="2016-05" db="EMBL/GenBank/DDBJ databases">
        <authorList>
            <person name="Lavstsen T."/>
            <person name="Jespersen J.S."/>
        </authorList>
    </citation>
    <scope>NUCLEOTIDE SEQUENCE [LARGE SCALE GENOMIC DNA]</scope>
</reference>
<accession>A0A1A8W9A1</accession>
<dbReference type="InterPro" id="IPR008780">
    <property type="entry name" value="Plasmodium_Vir"/>
</dbReference>
<dbReference type="Proteomes" id="UP000078560">
    <property type="component" value="Unassembled WGS sequence"/>
</dbReference>
<dbReference type="AlphaFoldDB" id="A0A1A8W9A1"/>
<organism evidence="2 5">
    <name type="scientific">Plasmodium ovale curtisi</name>
    <dbReference type="NCBI Taxonomy" id="864141"/>
    <lineage>
        <taxon>Eukaryota</taxon>
        <taxon>Sar</taxon>
        <taxon>Alveolata</taxon>
        <taxon>Apicomplexa</taxon>
        <taxon>Aconoidasida</taxon>
        <taxon>Haemosporida</taxon>
        <taxon>Plasmodiidae</taxon>
        <taxon>Plasmodium</taxon>
        <taxon>Plasmodium (Plasmodium)</taxon>
    </lineage>
</organism>
<keyword evidence="1" id="KW-0812">Transmembrane</keyword>
<keyword evidence="1" id="KW-0472">Membrane</keyword>
<name>A0A1A8W9A1_PLAOA</name>
<sequence>MSDNKLSCIYENANYEFFNDLDKYTQCASENEGCGYRDYYNSTCKFDEENYPEFSQSLNVVCKKLKFLLNLFFTNPKENTYNINYIGPFLNYWLNDQLIKINKNTLCVKVFYKNMITQDTGNQELRNLSGYIYDIDLDELKNMYLLHSLHKNYEMINRIINSEHENEKVCIHLAEKCASDYKNAEETYSKKNKKFCEALNSFKTKYAKMNLCADTSIGWKKIELSPLRDSYLEFTENCEISLYRNNTEQPAEFRNHPESATDAPGMDKQSIVIPVISLFGISVIGFAFYKFTSFGLLLRPQIKGKNQMWNNVKEEGNILLYNPPQQCENENLSYSITYNSVNAN</sequence>
<dbReference type="EMBL" id="FLQV01003813">
    <property type="protein sequence ID" value="SBT02856.1"/>
    <property type="molecule type" value="Genomic_DNA"/>
</dbReference>
<feature type="transmembrane region" description="Helical" evidence="1">
    <location>
        <begin position="271"/>
        <end position="298"/>
    </location>
</feature>